<keyword evidence="2" id="KW-1185">Reference proteome</keyword>
<comment type="caution">
    <text evidence="1">The sequence shown here is derived from an EMBL/GenBank/DDBJ whole genome shotgun (WGS) entry which is preliminary data.</text>
</comment>
<dbReference type="PANTHER" id="PTHR28055">
    <property type="entry name" value="ALTERED INHERITANCE OF MITOCHONDRIA PROTEIN 41, MITOCHONDRIAL"/>
    <property type="match status" value="1"/>
</dbReference>
<dbReference type="Proteomes" id="UP000630149">
    <property type="component" value="Unassembled WGS sequence"/>
</dbReference>
<organism evidence="1 2">
    <name type="scientific">Legionella impletisoli</name>
    <dbReference type="NCBI Taxonomy" id="343510"/>
    <lineage>
        <taxon>Bacteria</taxon>
        <taxon>Pseudomonadati</taxon>
        <taxon>Pseudomonadota</taxon>
        <taxon>Gammaproteobacteria</taxon>
        <taxon>Legionellales</taxon>
        <taxon>Legionellaceae</taxon>
        <taxon>Legionella</taxon>
    </lineage>
</organism>
<dbReference type="Gene3D" id="1.10.1510.10">
    <property type="entry name" value="Uncharacterised protein YqeY/AIM41 PF09424, N-terminal domain"/>
    <property type="match status" value="1"/>
</dbReference>
<dbReference type="SUPFAM" id="SSF89095">
    <property type="entry name" value="GatB/YqeY motif"/>
    <property type="match status" value="1"/>
</dbReference>
<dbReference type="InterPro" id="IPR042184">
    <property type="entry name" value="YqeY/Aim41_N"/>
</dbReference>
<protein>
    <submittedName>
        <fullName evidence="1">Aspartyl-tRNA amidotransferase subunit B</fullName>
    </submittedName>
</protein>
<proteinExistence type="predicted"/>
<accession>A0A917JV42</accession>
<evidence type="ECO:0000313" key="1">
    <source>
        <dbReference type="EMBL" id="GGI86488.1"/>
    </source>
</evidence>
<dbReference type="RefSeq" id="WP_131776805.1">
    <property type="nucleotide sequence ID" value="NZ_BMOB01000005.1"/>
</dbReference>
<dbReference type="GO" id="GO:0016884">
    <property type="term" value="F:carbon-nitrogen ligase activity, with glutamine as amido-N-donor"/>
    <property type="evidence" value="ECO:0007669"/>
    <property type="project" value="InterPro"/>
</dbReference>
<dbReference type="AlphaFoldDB" id="A0A917JV42"/>
<dbReference type="InterPro" id="IPR023168">
    <property type="entry name" value="GatB_Yqey_C_2"/>
</dbReference>
<evidence type="ECO:0000313" key="2">
    <source>
        <dbReference type="Proteomes" id="UP000630149"/>
    </source>
</evidence>
<dbReference type="InterPro" id="IPR019004">
    <property type="entry name" value="YqeY/Aim41"/>
</dbReference>
<gene>
    <name evidence="1" type="ORF">GCM10007966_13940</name>
</gene>
<dbReference type="OrthoDB" id="9788127at2"/>
<dbReference type="Gene3D" id="1.10.10.410">
    <property type="match status" value="1"/>
</dbReference>
<dbReference type="PANTHER" id="PTHR28055:SF1">
    <property type="entry name" value="ALTERED INHERITANCE OF MITOCHONDRIA PROTEIN 41, MITOCHONDRIAL"/>
    <property type="match status" value="1"/>
</dbReference>
<dbReference type="InterPro" id="IPR003789">
    <property type="entry name" value="Asn/Gln_tRNA_amidoTrase-B-like"/>
</dbReference>
<sequence length="149" mass="16760">MSIKDQITSDLKDAMRAKDKPTLDALRLVTAAIKQVEVDERIEVDDERMLVILDKLAKQRKESISQFEAAGREDLVKTEQYELDIISRYLPEPLSDEAISQLIEEAIKETNAEKMSDMGKVMARLKPKLQGRADMSQVSGIIKARLSAA</sequence>
<reference evidence="1" key="1">
    <citation type="journal article" date="2014" name="Int. J. Syst. Evol. Microbiol.">
        <title>Complete genome sequence of Corynebacterium casei LMG S-19264T (=DSM 44701T), isolated from a smear-ripened cheese.</title>
        <authorList>
            <consortium name="US DOE Joint Genome Institute (JGI-PGF)"/>
            <person name="Walter F."/>
            <person name="Albersmeier A."/>
            <person name="Kalinowski J."/>
            <person name="Ruckert C."/>
        </authorList>
    </citation>
    <scope>NUCLEOTIDE SEQUENCE</scope>
    <source>
        <strain evidence="1">JCM 13919</strain>
    </source>
</reference>
<name>A0A917JV42_9GAMM</name>
<dbReference type="EMBL" id="BMOB01000005">
    <property type="protein sequence ID" value="GGI86488.1"/>
    <property type="molecule type" value="Genomic_DNA"/>
</dbReference>
<dbReference type="Pfam" id="PF09424">
    <property type="entry name" value="YqeY"/>
    <property type="match status" value="1"/>
</dbReference>
<reference evidence="1" key="2">
    <citation type="submission" date="2020-09" db="EMBL/GenBank/DDBJ databases">
        <authorList>
            <person name="Sun Q."/>
            <person name="Ohkuma M."/>
        </authorList>
    </citation>
    <scope>NUCLEOTIDE SEQUENCE</scope>
    <source>
        <strain evidence="1">JCM 13919</strain>
    </source>
</reference>